<protein>
    <submittedName>
        <fullName evidence="6">Hydantoinase B/oxoprolinase family protein</fullName>
    </submittedName>
</protein>
<dbReference type="Pfam" id="PF01968">
    <property type="entry name" value="Hydantoinase_A"/>
    <property type="match status" value="1"/>
</dbReference>
<dbReference type="Pfam" id="PF02538">
    <property type="entry name" value="Hydantoinase_B"/>
    <property type="match status" value="1"/>
</dbReference>
<dbReference type="AlphaFoldDB" id="A0A932MLB4"/>
<feature type="domain" description="Hydantoinase B/oxoprolinase" evidence="3">
    <location>
        <begin position="705"/>
        <end position="1225"/>
    </location>
</feature>
<evidence type="ECO:0000259" key="2">
    <source>
        <dbReference type="Pfam" id="PF01968"/>
    </source>
</evidence>
<dbReference type="InterPro" id="IPR003692">
    <property type="entry name" value="Hydantoinase_B"/>
</dbReference>
<dbReference type="GO" id="GO:0006749">
    <property type="term" value="P:glutathione metabolic process"/>
    <property type="evidence" value="ECO:0007669"/>
    <property type="project" value="TreeGrafter"/>
</dbReference>
<feature type="domain" description="Hydantoinase A/oxoprolinase" evidence="2">
    <location>
        <begin position="209"/>
        <end position="493"/>
    </location>
</feature>
<dbReference type="SUPFAM" id="SSF53067">
    <property type="entry name" value="Actin-like ATPase domain"/>
    <property type="match status" value="1"/>
</dbReference>
<dbReference type="PANTHER" id="PTHR11365">
    <property type="entry name" value="5-OXOPROLINASE RELATED"/>
    <property type="match status" value="1"/>
</dbReference>
<feature type="domain" description="Acetophenone carboxylase-like C-terminal" evidence="5">
    <location>
        <begin position="513"/>
        <end position="674"/>
    </location>
</feature>
<evidence type="ECO:0000256" key="1">
    <source>
        <dbReference type="ARBA" id="ARBA00010403"/>
    </source>
</evidence>
<sequence length="1273" mass="133568">MGDACRIGVDVGGTFTDLIVADGRGRLLCLAKAPSRPRDPERGVLAALERAAGQLGVRVPDLLGDCTRFVHGTTVATNALLTRHGARVGLLATSGFRDSLSFRRGFRENVWDHRAPNPPVLVPRYLRLPVGGRIDRDGRETAPLVAEDVRKAAEIFAREGVEAVAVCFFNAYLNGGHEEQAAALLERFLPGVHVVLSSRVAPIMGEYERTSTAAVNACLGPVLTEYLARLESALRGQGYGGPLLLVQSNGGMATVAHSRFLPAALVLSGPAAGVTAGRIYGGLCGAEDAVFFDMGGTSCDVTVLQRGQPGMVDQSAVGGYHVALPAVEVHTIGTGGGTVAWMDAGGGLRVGPMSAGAEPGPASYGKGGDQPTVTDAHLLLGRLDPRGLLDGEIPLLVESARAAFQRVGESLGLSPEEAAVGAIRLASRQMAGAVQTICARHGSDPRRMALVAGGGAGGLSASAVARICGMPRVIVPREAAACCAVGMVGGAVRYDRLRSRRLRAGEVSGGLLRQELDALATELRAEILRGGEDPEKFSFITSVDMRYPGQSWHLTVEADGSAGEGPERLAERFHALHEAAYGHHRPGEPVEIMGFRVRAEEPADPLRLGEPAPAAAGPCPSGWRRVFLESAGAWEDVPVFRGEDIKGSAEITGPAVVEEPTTTILVEPGDVLTLGGGSAFVIRLGSLEGGVPAGGSASPAGGPEAVSVAILQQRLDVVAREMGIIMQRTARSTIFSEAHDFSCFITDPEGQLVSQADGLPIHTGSGGFAVRGILNAFRDTMAPGDLYLLNDPYIGGGNHLPDWTVIAPVYHGGELCGFVCNRAHQVDVGGGVIGTYNSEATEIFHEGFRITPIRIERRGERREDVIRLILANTRAPEVIAHDFSAMIGSTRIGSQRLEEIAGEMGAGALLAGFRGILAHAEALMRAELARIPDGVYKAEEVMNTDCFSPVDVPIRLTLTKKGTDLTADFTGTSPQIKGYKNSPIANTCSALYVGLSSLVDPRIPHNEGTYRPVRIIAPSGTVVNASFPAPVTLCTVFPAHEIVQCVWKALAGAVPDRVSAAWAKTAYPVTAGFDQRKEFFVTYHGGGGPGTGAVQGRDGLDLSGNMPTLGALTVPNLEHYEQVYPIRFLRQEIRTDGGGAGRWRGGMGVIYEADLLTPVSCSARGESCRTVTSFGLLGGKPGAISRVCFAPEGGEPAELPQYANVDLAPGRLLIEAGGGGGFGDPFERPAEEVLRDVRDGVVSAEAARADYGVAVRPGALLDAGETARLRGRP</sequence>
<dbReference type="InterPro" id="IPR002821">
    <property type="entry name" value="Hydantoinase_A"/>
</dbReference>
<dbReference type="InterPro" id="IPR008040">
    <property type="entry name" value="Hydant_A_N"/>
</dbReference>
<name>A0A932MLB4_UNCTE</name>
<dbReference type="Gene3D" id="3.30.420.40">
    <property type="match status" value="1"/>
</dbReference>
<gene>
    <name evidence="6" type="ORF">HYZ11_05275</name>
</gene>
<evidence type="ECO:0000313" key="6">
    <source>
        <dbReference type="EMBL" id="MBI3126999.1"/>
    </source>
</evidence>
<evidence type="ECO:0000259" key="4">
    <source>
        <dbReference type="Pfam" id="PF05378"/>
    </source>
</evidence>
<reference evidence="6" key="1">
    <citation type="submission" date="2020-07" db="EMBL/GenBank/DDBJ databases">
        <title>Huge and variable diversity of episymbiotic CPR bacteria and DPANN archaea in groundwater ecosystems.</title>
        <authorList>
            <person name="He C.Y."/>
            <person name="Keren R."/>
            <person name="Whittaker M."/>
            <person name="Farag I.F."/>
            <person name="Doudna J."/>
            <person name="Cate J.H.D."/>
            <person name="Banfield J.F."/>
        </authorList>
    </citation>
    <scope>NUCLEOTIDE SEQUENCE</scope>
    <source>
        <strain evidence="6">NC_groundwater_763_Ag_S-0.2um_68_21</strain>
    </source>
</reference>
<evidence type="ECO:0000313" key="7">
    <source>
        <dbReference type="Proteomes" id="UP000782312"/>
    </source>
</evidence>
<dbReference type="InterPro" id="IPR045079">
    <property type="entry name" value="Oxoprolinase-like"/>
</dbReference>
<feature type="domain" description="Hydantoinase/oxoprolinase N-terminal" evidence="4">
    <location>
        <begin position="6"/>
        <end position="187"/>
    </location>
</feature>
<dbReference type="PANTHER" id="PTHR11365:SF23">
    <property type="entry name" value="HYPOTHETICAL 5-OXOPROLINASE (EUROFUNG)-RELATED"/>
    <property type="match status" value="1"/>
</dbReference>
<dbReference type="GO" id="GO:0005829">
    <property type="term" value="C:cytosol"/>
    <property type="evidence" value="ECO:0007669"/>
    <property type="project" value="TreeGrafter"/>
</dbReference>
<dbReference type="InterPro" id="IPR043129">
    <property type="entry name" value="ATPase_NBD"/>
</dbReference>
<evidence type="ECO:0000259" key="3">
    <source>
        <dbReference type="Pfam" id="PF02538"/>
    </source>
</evidence>
<dbReference type="Proteomes" id="UP000782312">
    <property type="component" value="Unassembled WGS sequence"/>
</dbReference>
<dbReference type="EMBL" id="JACPUR010000013">
    <property type="protein sequence ID" value="MBI3126999.1"/>
    <property type="molecule type" value="Genomic_DNA"/>
</dbReference>
<organism evidence="6 7">
    <name type="scientific">Tectimicrobiota bacterium</name>
    <dbReference type="NCBI Taxonomy" id="2528274"/>
    <lineage>
        <taxon>Bacteria</taxon>
        <taxon>Pseudomonadati</taxon>
        <taxon>Nitrospinota/Tectimicrobiota group</taxon>
        <taxon>Candidatus Tectimicrobiota</taxon>
    </lineage>
</organism>
<accession>A0A932MLB4</accession>
<comment type="caution">
    <text evidence="6">The sequence shown here is derived from an EMBL/GenBank/DDBJ whole genome shotgun (WGS) entry which is preliminary data.</text>
</comment>
<dbReference type="InterPro" id="IPR049517">
    <property type="entry name" value="ACX-like_C"/>
</dbReference>
<dbReference type="GO" id="GO:0017168">
    <property type="term" value="F:5-oxoprolinase (ATP-hydrolyzing) activity"/>
    <property type="evidence" value="ECO:0007669"/>
    <property type="project" value="TreeGrafter"/>
</dbReference>
<dbReference type="Pfam" id="PF19278">
    <property type="entry name" value="Hydant_A_C"/>
    <property type="match status" value="1"/>
</dbReference>
<dbReference type="Pfam" id="PF05378">
    <property type="entry name" value="Hydant_A_N"/>
    <property type="match status" value="1"/>
</dbReference>
<comment type="similarity">
    <text evidence="1">Belongs to the oxoprolinase family.</text>
</comment>
<evidence type="ECO:0000259" key="5">
    <source>
        <dbReference type="Pfam" id="PF19278"/>
    </source>
</evidence>
<proteinExistence type="inferred from homology"/>